<protein>
    <submittedName>
        <fullName evidence="1">CRISPR-associated protein Csd2</fullName>
    </submittedName>
</protein>
<organism evidence="1 2">
    <name type="scientific">Sulfobacillus benefaciens</name>
    <dbReference type="NCBI Taxonomy" id="453960"/>
    <lineage>
        <taxon>Bacteria</taxon>
        <taxon>Bacillati</taxon>
        <taxon>Bacillota</taxon>
        <taxon>Clostridia</taxon>
        <taxon>Eubacteriales</taxon>
        <taxon>Clostridiales Family XVII. Incertae Sedis</taxon>
        <taxon>Sulfobacillus</taxon>
    </lineage>
</organism>
<name>A0A2T2WXF4_9FIRM</name>
<dbReference type="NCBIfam" id="TIGR01595">
    <property type="entry name" value="cas_CT1132"/>
    <property type="match status" value="1"/>
</dbReference>
<dbReference type="AlphaFoldDB" id="A0A2T2WXF4"/>
<dbReference type="GO" id="GO:0043571">
    <property type="term" value="P:maintenance of CRISPR repeat elements"/>
    <property type="evidence" value="ECO:0007669"/>
    <property type="project" value="InterPro"/>
</dbReference>
<dbReference type="Pfam" id="PF05107">
    <property type="entry name" value="Cas_Cas7"/>
    <property type="match status" value="1"/>
</dbReference>
<proteinExistence type="predicted"/>
<accession>A0A2T2WXF4</accession>
<evidence type="ECO:0000313" key="1">
    <source>
        <dbReference type="EMBL" id="PSR26925.1"/>
    </source>
</evidence>
<comment type="caution">
    <text evidence="1">The sequence shown here is derived from an EMBL/GenBank/DDBJ whole genome shotgun (WGS) entry which is preliminary data.</text>
</comment>
<dbReference type="EMBL" id="PXYT01000031">
    <property type="protein sequence ID" value="PSR26925.1"/>
    <property type="molecule type" value="Genomic_DNA"/>
</dbReference>
<sequence>MSTVHSSEFVFLKSVKDGIPNRDPLADSDARRLFGEEDGRISLSDVSVKRDVRDYVLAKYPEGDTNRDKFVFVHEERTAEGKLLGRGSLVDSIFQRAGINVKNLKNSEERRRALCDHAYDVRIFGAVYSVAGQSFHLTGPAQFSWAHSLHPVETRYVQGTVMMPSKDAVIKEDGTDEGNTQGTIWTSWYLPFAVFAMTGVINATIARDTGMTSDDVDLMLEALWKGTLHRQARGRGFQQPQLLVHIEYDDPFFRIGYLDESIRASLRSGIQIPKALEDVVVDITGLNDRIVRYRDRILRIRVWKNPELRVTGTLDAEEFSF</sequence>
<gene>
    <name evidence="1" type="ORF">C7B43_12750</name>
</gene>
<dbReference type="Proteomes" id="UP000242699">
    <property type="component" value="Unassembled WGS sequence"/>
</dbReference>
<dbReference type="InterPro" id="IPR006482">
    <property type="entry name" value="Cas7_Csh2/Csh2"/>
</dbReference>
<reference evidence="1 2" key="1">
    <citation type="journal article" date="2014" name="BMC Genomics">
        <title>Comparison of environmental and isolate Sulfobacillus genomes reveals diverse carbon, sulfur, nitrogen, and hydrogen metabolisms.</title>
        <authorList>
            <person name="Justice N.B."/>
            <person name="Norman A."/>
            <person name="Brown C.T."/>
            <person name="Singh A."/>
            <person name="Thomas B.C."/>
            <person name="Banfield J.F."/>
        </authorList>
    </citation>
    <scope>NUCLEOTIDE SEQUENCE [LARGE SCALE GENOMIC DNA]</scope>
    <source>
        <strain evidence="1">AMDSBA1</strain>
    </source>
</reference>
<evidence type="ECO:0000313" key="2">
    <source>
        <dbReference type="Proteomes" id="UP000242699"/>
    </source>
</evidence>